<dbReference type="InterPro" id="IPR011032">
    <property type="entry name" value="GroES-like_sf"/>
</dbReference>
<dbReference type="Pfam" id="PF00107">
    <property type="entry name" value="ADH_zinc_N"/>
    <property type="match status" value="1"/>
</dbReference>
<evidence type="ECO:0000256" key="4">
    <source>
        <dbReference type="ARBA" id="ARBA00022833"/>
    </source>
</evidence>
<gene>
    <name evidence="12" type="primary">LOC106162605</name>
</gene>
<dbReference type="CDD" id="cd05285">
    <property type="entry name" value="sorbitol_DH"/>
    <property type="match status" value="1"/>
</dbReference>
<dbReference type="STRING" id="7574.A0A1S3IAU4"/>
<evidence type="ECO:0000256" key="5">
    <source>
        <dbReference type="ARBA" id="ARBA00023002"/>
    </source>
</evidence>
<evidence type="ECO:0000313" key="12">
    <source>
        <dbReference type="RefSeq" id="XP_013395385.1"/>
    </source>
</evidence>
<keyword evidence="5" id="KW-0560">Oxidoreductase</keyword>
<dbReference type="GO" id="GO:0006062">
    <property type="term" value="P:sorbitol catabolic process"/>
    <property type="evidence" value="ECO:0007669"/>
    <property type="project" value="TreeGrafter"/>
</dbReference>
<name>A0A1S3IAU4_LINAN</name>
<reference evidence="12" key="1">
    <citation type="submission" date="2025-08" db="UniProtKB">
        <authorList>
            <consortium name="RefSeq"/>
        </authorList>
    </citation>
    <scope>IDENTIFICATION</scope>
    <source>
        <tissue evidence="12">Gonads</tissue>
    </source>
</reference>
<dbReference type="InterPro" id="IPR020843">
    <property type="entry name" value="ER"/>
</dbReference>
<dbReference type="InParanoid" id="A0A1S3IAU4"/>
<evidence type="ECO:0000256" key="3">
    <source>
        <dbReference type="ARBA" id="ARBA00022723"/>
    </source>
</evidence>
<comment type="cofactor">
    <cofactor evidence="1 9">
        <name>Zn(2+)</name>
        <dbReference type="ChEBI" id="CHEBI:29105"/>
    </cofactor>
</comment>
<dbReference type="SUPFAM" id="SSF51735">
    <property type="entry name" value="NAD(P)-binding Rossmann-fold domains"/>
    <property type="match status" value="1"/>
</dbReference>
<evidence type="ECO:0000313" key="11">
    <source>
        <dbReference type="Proteomes" id="UP000085678"/>
    </source>
</evidence>
<dbReference type="Gene3D" id="3.90.180.10">
    <property type="entry name" value="Medium-chain alcohol dehydrogenases, catalytic domain"/>
    <property type="match status" value="1"/>
</dbReference>
<dbReference type="Pfam" id="PF08240">
    <property type="entry name" value="ADH_N"/>
    <property type="match status" value="1"/>
</dbReference>
<evidence type="ECO:0000256" key="2">
    <source>
        <dbReference type="ARBA" id="ARBA00008072"/>
    </source>
</evidence>
<evidence type="ECO:0000256" key="1">
    <source>
        <dbReference type="ARBA" id="ARBA00001947"/>
    </source>
</evidence>
<evidence type="ECO:0000256" key="8">
    <source>
        <dbReference type="ARBA" id="ARBA00032485"/>
    </source>
</evidence>
<accession>A0A1S3IAU4</accession>
<evidence type="ECO:0000259" key="10">
    <source>
        <dbReference type="SMART" id="SM00829"/>
    </source>
</evidence>
<dbReference type="RefSeq" id="XP_013395385.1">
    <property type="nucleotide sequence ID" value="XM_013539931.2"/>
</dbReference>
<dbReference type="InterPro" id="IPR002328">
    <property type="entry name" value="ADH_Zn_CS"/>
</dbReference>
<protein>
    <recommendedName>
        <fullName evidence="7">Sorbitol dehydrogenase</fullName>
    </recommendedName>
    <alternativeName>
        <fullName evidence="8">Polyol dehydrogenase</fullName>
    </alternativeName>
</protein>
<dbReference type="InterPro" id="IPR036291">
    <property type="entry name" value="NAD(P)-bd_dom_sf"/>
</dbReference>
<dbReference type="SUPFAM" id="SSF50129">
    <property type="entry name" value="GroES-like"/>
    <property type="match status" value="1"/>
</dbReference>
<keyword evidence="11" id="KW-1185">Reference proteome</keyword>
<dbReference type="InterPro" id="IPR013154">
    <property type="entry name" value="ADH-like_N"/>
</dbReference>
<dbReference type="Gene3D" id="3.40.50.720">
    <property type="entry name" value="NAD(P)-binding Rossmann-like Domain"/>
    <property type="match status" value="1"/>
</dbReference>
<dbReference type="InterPro" id="IPR013149">
    <property type="entry name" value="ADH-like_C"/>
</dbReference>
<keyword evidence="3 9" id="KW-0479">Metal-binding</keyword>
<dbReference type="GO" id="GO:0008270">
    <property type="term" value="F:zinc ion binding"/>
    <property type="evidence" value="ECO:0007669"/>
    <property type="project" value="InterPro"/>
</dbReference>
<dbReference type="AlphaFoldDB" id="A0A1S3IAU4"/>
<dbReference type="FunFam" id="3.40.50.720:FF:000068">
    <property type="entry name" value="Sorbitol dehydrogenase"/>
    <property type="match status" value="1"/>
</dbReference>
<dbReference type="Proteomes" id="UP000085678">
    <property type="component" value="Unplaced"/>
</dbReference>
<dbReference type="GO" id="GO:0003939">
    <property type="term" value="F:L-iditol 2-dehydrogenase (NAD+) activity"/>
    <property type="evidence" value="ECO:0007669"/>
    <property type="project" value="TreeGrafter"/>
</dbReference>
<dbReference type="GeneID" id="106162605"/>
<dbReference type="PANTHER" id="PTHR43161">
    <property type="entry name" value="SORBITOL DEHYDROGENASE"/>
    <property type="match status" value="1"/>
</dbReference>
<proteinExistence type="inferred from homology"/>
<evidence type="ECO:0000256" key="9">
    <source>
        <dbReference type="RuleBase" id="RU361277"/>
    </source>
</evidence>
<organism evidence="11 12">
    <name type="scientific">Lingula anatina</name>
    <name type="common">Brachiopod</name>
    <name type="synonym">Lingula unguis</name>
    <dbReference type="NCBI Taxonomy" id="7574"/>
    <lineage>
        <taxon>Eukaryota</taxon>
        <taxon>Metazoa</taxon>
        <taxon>Spiralia</taxon>
        <taxon>Lophotrochozoa</taxon>
        <taxon>Brachiopoda</taxon>
        <taxon>Linguliformea</taxon>
        <taxon>Lingulata</taxon>
        <taxon>Lingulida</taxon>
        <taxon>Linguloidea</taxon>
        <taxon>Lingulidae</taxon>
        <taxon>Lingula</taxon>
    </lineage>
</organism>
<dbReference type="InterPro" id="IPR045306">
    <property type="entry name" value="SDH-like"/>
</dbReference>
<evidence type="ECO:0000256" key="6">
    <source>
        <dbReference type="ARBA" id="ARBA00023027"/>
    </source>
</evidence>
<comment type="similarity">
    <text evidence="2 9">Belongs to the zinc-containing alcohol dehydrogenase family.</text>
</comment>
<dbReference type="OrthoDB" id="1879366at2759"/>
<keyword evidence="4 9" id="KW-0862">Zinc</keyword>
<dbReference type="KEGG" id="lak:106162605"/>
<dbReference type="PANTHER" id="PTHR43161:SF9">
    <property type="entry name" value="SORBITOL DEHYDROGENASE"/>
    <property type="match status" value="1"/>
</dbReference>
<evidence type="ECO:0000256" key="7">
    <source>
        <dbReference type="ARBA" id="ARBA00026132"/>
    </source>
</evidence>
<feature type="domain" description="Enoyl reductase (ER)" evidence="10">
    <location>
        <begin position="14"/>
        <end position="348"/>
    </location>
</feature>
<sequence length="364" mass="38743">MMSTKLQLSAVLYGQEDLRLEKTPVPLPQKGEVQLAVKCVGICGSDLHYFEEGRLNKFVVKEPLILGHEVSGTVKAVGEGVTNLIVGDRVAVEPGVPCRRCEFCMEGKYNLCPNRHFCGAPPVGGAMRPVICHPAEFCYKLPDHVTFEEGMLMEPLAVAVHACARAEIKPGSSLLITGAGPIGIMVLIAAKAMGASNICVTDLVQSRVDFAKGMGASHTVLVKADDDIEVTAAKVSHILGCGHVQAAVDTSGAESAVQLAILVTKPGRIVATVGLGPANIAIPLNQVTFKQIDLRGCRTYCNNQHEVLNLVASGQVDIKPLVSHRFPLDQALEAFDVARGRQGMKCVLQCSEPELNGTVLQNGH</sequence>
<keyword evidence="6" id="KW-0520">NAD</keyword>
<dbReference type="SMART" id="SM00829">
    <property type="entry name" value="PKS_ER"/>
    <property type="match status" value="1"/>
</dbReference>
<dbReference type="PROSITE" id="PS00059">
    <property type="entry name" value="ADH_ZINC"/>
    <property type="match status" value="1"/>
</dbReference>